<organism evidence="2 3">
    <name type="scientific">Ilyodon furcidens</name>
    <name type="common">goldbreast splitfin</name>
    <dbReference type="NCBI Taxonomy" id="33524"/>
    <lineage>
        <taxon>Eukaryota</taxon>
        <taxon>Metazoa</taxon>
        <taxon>Chordata</taxon>
        <taxon>Craniata</taxon>
        <taxon>Vertebrata</taxon>
        <taxon>Euteleostomi</taxon>
        <taxon>Actinopterygii</taxon>
        <taxon>Neopterygii</taxon>
        <taxon>Teleostei</taxon>
        <taxon>Neoteleostei</taxon>
        <taxon>Acanthomorphata</taxon>
        <taxon>Ovalentaria</taxon>
        <taxon>Atherinomorphae</taxon>
        <taxon>Cyprinodontiformes</taxon>
        <taxon>Goodeidae</taxon>
        <taxon>Ilyodon</taxon>
    </lineage>
</organism>
<proteinExistence type="predicted"/>
<evidence type="ECO:0000313" key="3">
    <source>
        <dbReference type="Proteomes" id="UP001482620"/>
    </source>
</evidence>
<accession>A0ABV0U0N4</accession>
<feature type="region of interest" description="Disordered" evidence="1">
    <location>
        <begin position="23"/>
        <end position="42"/>
    </location>
</feature>
<protein>
    <submittedName>
        <fullName evidence="2">Uncharacterized protein</fullName>
    </submittedName>
</protein>
<evidence type="ECO:0000256" key="1">
    <source>
        <dbReference type="SAM" id="MobiDB-lite"/>
    </source>
</evidence>
<name>A0ABV0U0N4_9TELE</name>
<dbReference type="EMBL" id="JAHRIQ010053669">
    <property type="protein sequence ID" value="MEQ2238740.1"/>
    <property type="molecule type" value="Genomic_DNA"/>
</dbReference>
<dbReference type="Proteomes" id="UP001482620">
    <property type="component" value="Unassembled WGS sequence"/>
</dbReference>
<sequence length="146" mass="16880">MWKMVPCLNEATTEPHASLLRRKTNTAQHPKHTNPKVKPEGGNIRWKYFSSAGTWKLVRHGGKTDRAKYMNHALFHFTSPLRTTLCWSITLNPTKIYCSVRYNITCPSKNIMNTAQPRHDFIWTFLIAHFTPKLLCSVISQLKPET</sequence>
<gene>
    <name evidence="2" type="ORF">ILYODFUR_036326</name>
</gene>
<feature type="compositionally biased region" description="Basic residues" evidence="1">
    <location>
        <begin position="23"/>
        <end position="35"/>
    </location>
</feature>
<keyword evidence="3" id="KW-1185">Reference proteome</keyword>
<comment type="caution">
    <text evidence="2">The sequence shown here is derived from an EMBL/GenBank/DDBJ whole genome shotgun (WGS) entry which is preliminary data.</text>
</comment>
<evidence type="ECO:0000313" key="2">
    <source>
        <dbReference type="EMBL" id="MEQ2238740.1"/>
    </source>
</evidence>
<reference evidence="2 3" key="1">
    <citation type="submission" date="2021-06" db="EMBL/GenBank/DDBJ databases">
        <authorList>
            <person name="Palmer J.M."/>
        </authorList>
    </citation>
    <scope>NUCLEOTIDE SEQUENCE [LARGE SCALE GENOMIC DNA]</scope>
    <source>
        <strain evidence="3">if_2019</strain>
        <tissue evidence="2">Muscle</tissue>
    </source>
</reference>